<evidence type="ECO:0000313" key="2">
    <source>
        <dbReference type="EMBL" id="AJW30775.1"/>
    </source>
</evidence>
<keyword evidence="1" id="KW-0812">Transmembrane</keyword>
<dbReference type="AlphaFoldDB" id="A0A0D5A3B3"/>
<dbReference type="EMBL" id="KJ947870">
    <property type="protein sequence ID" value="AJW30775.1"/>
    <property type="molecule type" value="Genomic_DNA"/>
</dbReference>
<keyword evidence="1" id="KW-0472">Membrane</keyword>
<keyword evidence="1" id="KW-1133">Transmembrane helix</keyword>
<accession>A0A0D5A3B3</accession>
<evidence type="ECO:0000256" key="1">
    <source>
        <dbReference type="SAM" id="Phobius"/>
    </source>
</evidence>
<gene>
    <name evidence="2" type="ORF">FA02_0512</name>
</gene>
<name>A0A0D5A3B3_PROMR</name>
<protein>
    <submittedName>
        <fullName evidence="2">Putative N-acetylmuramoyl-L-alanine amidase</fullName>
    </submittedName>
</protein>
<proteinExistence type="predicted"/>
<organism evidence="2">
    <name type="scientific">Prochlorococcus marinus str. P0902-H212</name>
    <dbReference type="NCBI Taxonomy" id="1620696"/>
    <lineage>
        <taxon>Bacteria</taxon>
        <taxon>Bacillati</taxon>
        <taxon>Cyanobacteriota</taxon>
        <taxon>Cyanophyceae</taxon>
        <taxon>Synechococcales</taxon>
        <taxon>Prochlorococcaceae</taxon>
        <taxon>Prochlorococcus</taxon>
    </lineage>
</organism>
<feature type="transmembrane region" description="Helical" evidence="1">
    <location>
        <begin position="12"/>
        <end position="28"/>
    </location>
</feature>
<sequence>MVRNKVLDSLKLIVFLIAFYVFSQLYYTRNFNFKEDFELIIGDASNLPATWVGSKDVDKNIPILILAGHADSQGFAGAGTPGEAVDKFGLNPMHPDISDELFWNLKLQESIVKLGKKKGLNIRSYDPEIRNIDDANDPRTNWSVGKKFAKRGGYAIEIHFDAYGKYGVGSGLIPPFSETPNKIDEAFARTFGRFPVLFRGGLGAPRRQIRVLEIGKLEGLLEQNLRNIKTRQKTIKLLATEIVQAFLNGII</sequence>
<reference evidence="2" key="1">
    <citation type="submission" date="2014-06" db="EMBL/GenBank/DDBJ databases">
        <authorList>
            <person name="Berube P.M."/>
        </authorList>
    </citation>
    <scope>NUCLEOTIDE SEQUENCE</scope>
    <source>
        <strain evidence="2">P0902-H212</strain>
    </source>
</reference>